<evidence type="ECO:0000313" key="2">
    <source>
        <dbReference type="Proteomes" id="UP000737420"/>
    </source>
</evidence>
<dbReference type="EMBL" id="BPOP01000082">
    <property type="protein sequence ID" value="GJB94205.1"/>
    <property type="molecule type" value="Genomic_DNA"/>
</dbReference>
<dbReference type="RefSeq" id="WP_223931370.1">
    <property type="nucleotide sequence ID" value="NZ_BPNR01000087.1"/>
</dbReference>
<gene>
    <name evidence="1" type="ORF">KAM382_42660</name>
</gene>
<protein>
    <recommendedName>
        <fullName evidence="3">Plasmid SOS inhibition protein A</fullName>
    </recommendedName>
</protein>
<dbReference type="Proteomes" id="UP000737420">
    <property type="component" value="Unassembled WGS sequence"/>
</dbReference>
<proteinExistence type="predicted"/>
<name>A0ABD0BEJ4_AERCA</name>
<comment type="caution">
    <text evidence="1">The sequence shown here is derived from an EMBL/GenBank/DDBJ whole genome shotgun (WGS) entry which is preliminary data.</text>
</comment>
<dbReference type="Pfam" id="PF06952">
    <property type="entry name" value="PsiA"/>
    <property type="match status" value="1"/>
</dbReference>
<sequence>MFYPLVPYDPLPAAVAYSQRFVLNRKRVGQTPYANAFFRHLTGESAINSAALRRLIPLYNPKAYRSISKTSIIEALDTAIATRGAIFPLPLPLDLQDKLFPYLAHRKEQRTLHHIGIHLDRNRKVANKRKNAQQAAYDSEVERAWEELNTSAKPSIGTWYRRWCEREVNGGNLRDDTFRSLLARWHKAHTDSPWSWDDLYYAMPTWRVVLDMQSDTDD</sequence>
<reference evidence="1 2" key="1">
    <citation type="submission" date="2021-07" db="EMBL/GenBank/DDBJ databases">
        <title>Draft genome sequence of carbapenem-resistant Aeromonas spp. in Japan.</title>
        <authorList>
            <person name="Maehana S."/>
            <person name="Suzuki M."/>
            <person name="Kitasato H."/>
        </authorList>
    </citation>
    <scope>NUCLEOTIDE SEQUENCE [LARGE SCALE GENOMIC DNA]</scope>
    <source>
        <strain evidence="1 2">KAM382</strain>
    </source>
</reference>
<organism evidence="1 2">
    <name type="scientific">Aeromonas caviae</name>
    <name type="common">Aeromonas punctata</name>
    <dbReference type="NCBI Taxonomy" id="648"/>
    <lineage>
        <taxon>Bacteria</taxon>
        <taxon>Pseudomonadati</taxon>
        <taxon>Pseudomonadota</taxon>
        <taxon>Gammaproteobacteria</taxon>
        <taxon>Aeromonadales</taxon>
        <taxon>Aeromonadaceae</taxon>
        <taxon>Aeromonas</taxon>
    </lineage>
</organism>
<dbReference type="InterPro" id="IPR009713">
    <property type="entry name" value="Uncharacterised_PsiA"/>
</dbReference>
<accession>A0ABD0BEJ4</accession>
<dbReference type="AlphaFoldDB" id="A0ABD0BEJ4"/>
<evidence type="ECO:0000313" key="1">
    <source>
        <dbReference type="EMBL" id="GJB94205.1"/>
    </source>
</evidence>
<evidence type="ECO:0008006" key="3">
    <source>
        <dbReference type="Google" id="ProtNLM"/>
    </source>
</evidence>